<sequence>MKTIAAALLLGISGLAMHAQDKAVPPGEDRVYKTVDGQELHLWVAKPSGKPTHTAVVFFHGGGWTGGTVTQFDAQTKELAERGMLVVNVQYRLVAKAPSTESPQVCLEDAKSAMRWVRSRAKEFQIDPHRIAAGGGSAGGYLAAATALVPGWDDPKDDLAVSPKPNALVLFFPVVNVGPSYYDQHRFGDDPRKYSPEAYVSRNTPPTIIEGGGADKLVPPDELKDFKAKCDAAGAKCVLDFYPGQPHGFANKEPYRSLTLNAVMHFLESIGYLRKDTPDVVVPTQ</sequence>
<evidence type="ECO:0000313" key="5">
    <source>
        <dbReference type="EMBL" id="SEG57310.1"/>
    </source>
</evidence>
<dbReference type="SUPFAM" id="SSF53474">
    <property type="entry name" value="alpha/beta-Hydrolases"/>
    <property type="match status" value="1"/>
</dbReference>
<dbReference type="OrthoDB" id="9771666at2"/>
<dbReference type="Proteomes" id="UP000236728">
    <property type="component" value="Unassembled WGS sequence"/>
</dbReference>
<organism evidence="5 6">
    <name type="scientific">Bryocella elongata</name>
    <dbReference type="NCBI Taxonomy" id="863522"/>
    <lineage>
        <taxon>Bacteria</taxon>
        <taxon>Pseudomonadati</taxon>
        <taxon>Acidobacteriota</taxon>
        <taxon>Terriglobia</taxon>
        <taxon>Terriglobales</taxon>
        <taxon>Acidobacteriaceae</taxon>
        <taxon>Bryocella</taxon>
    </lineage>
</organism>
<dbReference type="InterPro" id="IPR049492">
    <property type="entry name" value="BD-FAE-like_dom"/>
</dbReference>
<evidence type="ECO:0000259" key="4">
    <source>
        <dbReference type="Pfam" id="PF20434"/>
    </source>
</evidence>
<keyword evidence="3" id="KW-0732">Signal</keyword>
<keyword evidence="2" id="KW-0378">Hydrolase</keyword>
<dbReference type="Pfam" id="PF20434">
    <property type="entry name" value="BD-FAE"/>
    <property type="match status" value="1"/>
</dbReference>
<accession>A0A1H6B9L6</accession>
<dbReference type="PANTHER" id="PTHR48081">
    <property type="entry name" value="AB HYDROLASE SUPERFAMILY PROTEIN C4A8.06C"/>
    <property type="match status" value="1"/>
</dbReference>
<evidence type="ECO:0000256" key="3">
    <source>
        <dbReference type="SAM" id="SignalP"/>
    </source>
</evidence>
<protein>
    <submittedName>
        <fullName evidence="5">Acetyl esterase/lipase</fullName>
    </submittedName>
</protein>
<dbReference type="RefSeq" id="WP_160115220.1">
    <property type="nucleotide sequence ID" value="NZ_FNVA01000006.1"/>
</dbReference>
<comment type="similarity">
    <text evidence="1">Belongs to the 'GDXG' lipolytic enzyme family.</text>
</comment>
<reference evidence="5 6" key="1">
    <citation type="submission" date="2016-10" db="EMBL/GenBank/DDBJ databases">
        <authorList>
            <person name="de Groot N.N."/>
        </authorList>
    </citation>
    <scope>NUCLEOTIDE SEQUENCE [LARGE SCALE GENOMIC DNA]</scope>
    <source>
        <strain evidence="5 6">DSM 22489</strain>
    </source>
</reference>
<dbReference type="GO" id="GO:0004806">
    <property type="term" value="F:triacylglycerol lipase activity"/>
    <property type="evidence" value="ECO:0007669"/>
    <property type="project" value="TreeGrafter"/>
</dbReference>
<feature type="signal peptide" evidence="3">
    <location>
        <begin position="1"/>
        <end position="18"/>
    </location>
</feature>
<feature type="chain" id="PRO_5009293495" evidence="3">
    <location>
        <begin position="19"/>
        <end position="285"/>
    </location>
</feature>
<feature type="domain" description="BD-FAE-like" evidence="4">
    <location>
        <begin position="49"/>
        <end position="229"/>
    </location>
</feature>
<keyword evidence="6" id="KW-1185">Reference proteome</keyword>
<dbReference type="Gene3D" id="3.40.50.1820">
    <property type="entry name" value="alpha/beta hydrolase"/>
    <property type="match status" value="1"/>
</dbReference>
<name>A0A1H6B9L6_9BACT</name>
<proteinExistence type="inferred from homology"/>
<gene>
    <name evidence="5" type="ORF">SAMN05421819_3628</name>
</gene>
<evidence type="ECO:0000256" key="1">
    <source>
        <dbReference type="ARBA" id="ARBA00010515"/>
    </source>
</evidence>
<evidence type="ECO:0000313" key="6">
    <source>
        <dbReference type="Proteomes" id="UP000236728"/>
    </source>
</evidence>
<dbReference type="InterPro" id="IPR050300">
    <property type="entry name" value="GDXG_lipolytic_enzyme"/>
</dbReference>
<evidence type="ECO:0000256" key="2">
    <source>
        <dbReference type="ARBA" id="ARBA00022801"/>
    </source>
</evidence>
<dbReference type="EMBL" id="FNVA01000006">
    <property type="protein sequence ID" value="SEG57310.1"/>
    <property type="molecule type" value="Genomic_DNA"/>
</dbReference>
<dbReference type="InterPro" id="IPR029058">
    <property type="entry name" value="AB_hydrolase_fold"/>
</dbReference>
<dbReference type="PANTHER" id="PTHR48081:SF30">
    <property type="entry name" value="ACETYL-HYDROLASE LIPR-RELATED"/>
    <property type="match status" value="1"/>
</dbReference>
<dbReference type="AlphaFoldDB" id="A0A1H6B9L6"/>